<reference evidence="2" key="1">
    <citation type="journal article" date="2019" name="Int. J. Syst. Evol. Microbiol.">
        <title>The Global Catalogue of Microorganisms (GCM) 10K type strain sequencing project: providing services to taxonomists for standard genome sequencing and annotation.</title>
        <authorList>
            <consortium name="The Broad Institute Genomics Platform"/>
            <consortium name="The Broad Institute Genome Sequencing Center for Infectious Disease"/>
            <person name="Wu L."/>
            <person name="Ma J."/>
        </authorList>
    </citation>
    <scope>NUCLEOTIDE SEQUENCE [LARGE SCALE GENOMIC DNA]</scope>
    <source>
        <strain evidence="2">JCM 6923</strain>
    </source>
</reference>
<organism evidence="1 2">
    <name type="scientific">Streptomyces graminearus</name>
    <dbReference type="NCBI Taxonomy" id="284030"/>
    <lineage>
        <taxon>Bacteria</taxon>
        <taxon>Bacillati</taxon>
        <taxon>Actinomycetota</taxon>
        <taxon>Actinomycetes</taxon>
        <taxon>Kitasatosporales</taxon>
        <taxon>Streptomycetaceae</taxon>
        <taxon>Streptomyces</taxon>
    </lineage>
</organism>
<accession>A0ABP5XTJ0</accession>
<name>A0ABP5XTJ0_9ACTN</name>
<dbReference type="EMBL" id="BAAATL010000001">
    <property type="protein sequence ID" value="GAA2464170.1"/>
    <property type="molecule type" value="Genomic_DNA"/>
</dbReference>
<evidence type="ECO:0000313" key="1">
    <source>
        <dbReference type="EMBL" id="GAA2464170.1"/>
    </source>
</evidence>
<evidence type="ECO:0000313" key="2">
    <source>
        <dbReference type="Proteomes" id="UP001501721"/>
    </source>
</evidence>
<proteinExistence type="predicted"/>
<dbReference type="Proteomes" id="UP001501721">
    <property type="component" value="Unassembled WGS sequence"/>
</dbReference>
<keyword evidence="2" id="KW-1185">Reference proteome</keyword>
<dbReference type="RefSeq" id="WP_346081814.1">
    <property type="nucleotide sequence ID" value="NZ_BAAATL010000001.1"/>
</dbReference>
<comment type="caution">
    <text evidence="1">The sequence shown here is derived from an EMBL/GenBank/DDBJ whole genome shotgun (WGS) entry which is preliminary data.</text>
</comment>
<sequence length="145" mass="14392">MKDASGVCGLAAISPPIASGSTFQPVSPVRILNTRTGAGGRIAKLGAHATLKVTGAHGVSTSGVSAVDLNLTVPSPTGSGYLVAYADRTARPDVHSADYTSGRPTAGAALVKVGADGEVDLYNVGSTAVDVDTDLLGDRTVDTVG</sequence>
<gene>
    <name evidence="1" type="ORF">GCM10010422_00630</name>
</gene>
<protein>
    <submittedName>
        <fullName evidence="1">Uncharacterized protein</fullName>
    </submittedName>
</protein>